<dbReference type="PANTHER" id="PTHR38096">
    <property type="entry name" value="ENTEROBACTIN SYNTHASE COMPONENT D"/>
    <property type="match status" value="1"/>
</dbReference>
<sequence>MTTDNFIQLQMNTEFFTQVPATLYTAKFNITEYHDTFFTDENILFPANIQRAVTKRKAEYFAGRYLAKQVLAQHGTKAFDLRSDPQRCPLWPNQLVGSISHTKNIALCAIANKTHIIALGIDIEFWIKKQSEKLIKSTVINPQEEQLIKASGLVFNQALTLIFSAKESLFKALYPQVGYYFDFSAALLTNIDKKQQKVELMLCENLGSAYQANQSFQVRYVLSDDFALTLVEVQPPTKDSFTKKTSA</sequence>
<protein>
    <recommendedName>
        <fullName evidence="5">4'-phosphopantetheinyl transferase EntD</fullName>
    </recommendedName>
</protein>
<feature type="domain" description="4'-phosphopantetheinyl transferase N-terminal" evidence="3">
    <location>
        <begin position="48"/>
        <end position="111"/>
    </location>
</feature>
<evidence type="ECO:0000313" key="4">
    <source>
        <dbReference type="EMBL" id="VAW96737.1"/>
    </source>
</evidence>
<dbReference type="PANTHER" id="PTHR38096:SF1">
    <property type="entry name" value="ENTEROBACTIN SYNTHASE COMPONENT D"/>
    <property type="match status" value="1"/>
</dbReference>
<dbReference type="SUPFAM" id="SSF56214">
    <property type="entry name" value="4'-phosphopantetheinyl transferase"/>
    <property type="match status" value="1"/>
</dbReference>
<dbReference type="Gene3D" id="3.90.470.20">
    <property type="entry name" value="4'-phosphopantetheinyl transferase domain"/>
    <property type="match status" value="1"/>
</dbReference>
<feature type="domain" description="4'-phosphopantetheinyl transferase" evidence="2">
    <location>
        <begin position="119"/>
        <end position="230"/>
    </location>
</feature>
<dbReference type="GO" id="GO:0005886">
    <property type="term" value="C:plasma membrane"/>
    <property type="evidence" value="ECO:0007669"/>
    <property type="project" value="TreeGrafter"/>
</dbReference>
<gene>
    <name evidence="4" type="ORF">MNBD_GAMMA23-1312</name>
</gene>
<dbReference type="GO" id="GO:0009366">
    <property type="term" value="C:enterobactin synthetase complex"/>
    <property type="evidence" value="ECO:0007669"/>
    <property type="project" value="InterPro"/>
</dbReference>
<name>A0A3B1AAU3_9ZZZZ</name>
<dbReference type="PRINTS" id="PR01399">
    <property type="entry name" value="ENTSNTHTASED"/>
</dbReference>
<reference evidence="4" key="1">
    <citation type="submission" date="2018-06" db="EMBL/GenBank/DDBJ databases">
        <authorList>
            <person name="Zhirakovskaya E."/>
        </authorList>
    </citation>
    <scope>NUCLEOTIDE SEQUENCE</scope>
</reference>
<dbReference type="EMBL" id="UOFT01000054">
    <property type="protein sequence ID" value="VAW96737.1"/>
    <property type="molecule type" value="Genomic_DNA"/>
</dbReference>
<evidence type="ECO:0008006" key="5">
    <source>
        <dbReference type="Google" id="ProtNLM"/>
    </source>
</evidence>
<dbReference type="GO" id="GO:0000287">
    <property type="term" value="F:magnesium ion binding"/>
    <property type="evidence" value="ECO:0007669"/>
    <property type="project" value="InterPro"/>
</dbReference>
<accession>A0A3B1AAU3</accession>
<evidence type="ECO:0000259" key="2">
    <source>
        <dbReference type="Pfam" id="PF01648"/>
    </source>
</evidence>
<evidence type="ECO:0000256" key="1">
    <source>
        <dbReference type="ARBA" id="ARBA00022679"/>
    </source>
</evidence>
<dbReference type="InterPro" id="IPR008278">
    <property type="entry name" value="4-PPantetheinyl_Trfase_dom"/>
</dbReference>
<organism evidence="4">
    <name type="scientific">hydrothermal vent metagenome</name>
    <dbReference type="NCBI Taxonomy" id="652676"/>
    <lineage>
        <taxon>unclassified sequences</taxon>
        <taxon>metagenomes</taxon>
        <taxon>ecological metagenomes</taxon>
    </lineage>
</organism>
<dbReference type="AlphaFoldDB" id="A0A3B1AAU3"/>
<dbReference type="InterPro" id="IPR003542">
    <property type="entry name" value="Enbac_synth_compD-like"/>
</dbReference>
<dbReference type="GO" id="GO:0009239">
    <property type="term" value="P:enterobactin biosynthetic process"/>
    <property type="evidence" value="ECO:0007669"/>
    <property type="project" value="InterPro"/>
</dbReference>
<dbReference type="InterPro" id="IPR037143">
    <property type="entry name" value="4-PPantetheinyl_Trfase_dom_sf"/>
</dbReference>
<dbReference type="GO" id="GO:0008897">
    <property type="term" value="F:holo-[acyl-carrier-protein] synthase activity"/>
    <property type="evidence" value="ECO:0007669"/>
    <property type="project" value="InterPro"/>
</dbReference>
<keyword evidence="1" id="KW-0808">Transferase</keyword>
<dbReference type="InterPro" id="IPR041354">
    <property type="entry name" value="4PPT_N"/>
</dbReference>
<dbReference type="Pfam" id="PF01648">
    <property type="entry name" value="ACPS"/>
    <property type="match status" value="1"/>
</dbReference>
<evidence type="ECO:0000259" key="3">
    <source>
        <dbReference type="Pfam" id="PF17837"/>
    </source>
</evidence>
<dbReference type="Pfam" id="PF17837">
    <property type="entry name" value="4PPT_N"/>
    <property type="match status" value="1"/>
</dbReference>
<proteinExistence type="predicted"/>